<dbReference type="GO" id="GO:0005524">
    <property type="term" value="F:ATP binding"/>
    <property type="evidence" value="ECO:0007669"/>
    <property type="project" value="UniProtKB-KW"/>
</dbReference>
<keyword evidence="7" id="KW-0479">Metal-binding</keyword>
<dbReference type="PANTHER" id="PTHR43655">
    <property type="entry name" value="ATP-DEPENDENT PROTEASE"/>
    <property type="match status" value="1"/>
</dbReference>
<comment type="cofactor">
    <cofactor evidence="1">
        <name>Zn(2+)</name>
        <dbReference type="ChEBI" id="CHEBI:29105"/>
    </cofactor>
</comment>
<evidence type="ECO:0000256" key="9">
    <source>
        <dbReference type="ARBA" id="ARBA00022801"/>
    </source>
</evidence>
<protein>
    <submittedName>
        <fullName evidence="18">(California timema) hypothetical protein</fullName>
    </submittedName>
</protein>
<dbReference type="GO" id="GO:0004222">
    <property type="term" value="F:metalloendopeptidase activity"/>
    <property type="evidence" value="ECO:0007669"/>
    <property type="project" value="InterPro"/>
</dbReference>
<dbReference type="SUPFAM" id="SSF140990">
    <property type="entry name" value="FtsH protease domain-like"/>
    <property type="match status" value="1"/>
</dbReference>
<evidence type="ECO:0000256" key="2">
    <source>
        <dbReference type="ARBA" id="ARBA00004173"/>
    </source>
</evidence>
<keyword evidence="5" id="KW-0645">Protease</keyword>
<keyword evidence="9" id="KW-0378">Hydrolase</keyword>
<evidence type="ECO:0000256" key="12">
    <source>
        <dbReference type="ARBA" id="ARBA00022989"/>
    </source>
</evidence>
<keyword evidence="11" id="KW-0067">ATP-binding</keyword>
<evidence type="ECO:0000256" key="11">
    <source>
        <dbReference type="ARBA" id="ARBA00022840"/>
    </source>
</evidence>
<dbReference type="Pfam" id="PF06480">
    <property type="entry name" value="FtsH_ext"/>
    <property type="match status" value="1"/>
</dbReference>
<dbReference type="Pfam" id="PF23782">
    <property type="entry name" value="Tsg_N"/>
    <property type="match status" value="1"/>
</dbReference>
<keyword evidence="6 16" id="KW-0812">Transmembrane</keyword>
<evidence type="ECO:0000256" key="14">
    <source>
        <dbReference type="ARBA" id="ARBA00023136"/>
    </source>
</evidence>
<dbReference type="Gene3D" id="1.20.58.760">
    <property type="entry name" value="Peptidase M41"/>
    <property type="match status" value="1"/>
</dbReference>
<dbReference type="InterPro" id="IPR027417">
    <property type="entry name" value="P-loop_NTPase"/>
</dbReference>
<dbReference type="GO" id="GO:0004176">
    <property type="term" value="F:ATP-dependent peptidase activity"/>
    <property type="evidence" value="ECO:0007669"/>
    <property type="project" value="InterPro"/>
</dbReference>
<evidence type="ECO:0000256" key="8">
    <source>
        <dbReference type="ARBA" id="ARBA00022741"/>
    </source>
</evidence>
<dbReference type="GO" id="GO:0016887">
    <property type="term" value="F:ATP hydrolysis activity"/>
    <property type="evidence" value="ECO:0007669"/>
    <property type="project" value="InterPro"/>
</dbReference>
<evidence type="ECO:0000256" key="15">
    <source>
        <dbReference type="SAM" id="MobiDB-lite"/>
    </source>
</evidence>
<keyword evidence="8" id="KW-0547">Nucleotide-binding</keyword>
<dbReference type="InterPro" id="IPR057726">
    <property type="entry name" value="Tsg_C"/>
</dbReference>
<evidence type="ECO:0000256" key="3">
    <source>
        <dbReference type="ARBA" id="ARBA00004370"/>
    </source>
</evidence>
<dbReference type="InterPro" id="IPR057635">
    <property type="entry name" value="Tsg_N"/>
</dbReference>
<dbReference type="EMBL" id="OE181191">
    <property type="protein sequence ID" value="CAD7572718.1"/>
    <property type="molecule type" value="Genomic_DNA"/>
</dbReference>
<dbReference type="AlphaFoldDB" id="A0A7R9J4Q5"/>
<dbReference type="InterPro" id="IPR003959">
    <property type="entry name" value="ATPase_AAA_core"/>
</dbReference>
<accession>A0A7R9J4Q5</accession>
<comment type="similarity">
    <text evidence="4">In the N-terminal section; belongs to the AAA ATPase family.</text>
</comment>
<gene>
    <name evidence="18" type="ORF">TCMB3V08_LOCUS5362</name>
</gene>
<feature type="domain" description="AAA+ ATPase" evidence="17">
    <location>
        <begin position="305"/>
        <end position="497"/>
    </location>
</feature>
<dbReference type="Pfam" id="PF04668">
    <property type="entry name" value="Tsg"/>
    <property type="match status" value="1"/>
</dbReference>
<dbReference type="Gene3D" id="3.40.50.300">
    <property type="entry name" value="P-loop containing nucleotide triphosphate hydrolases"/>
    <property type="match status" value="1"/>
</dbReference>
<keyword evidence="10" id="KW-0862">Zinc</keyword>
<dbReference type="SMART" id="SM00382">
    <property type="entry name" value="AAA"/>
    <property type="match status" value="1"/>
</dbReference>
<dbReference type="Gene3D" id="1.10.8.60">
    <property type="match status" value="1"/>
</dbReference>
<sequence>MTNEPMASQDSDHMTKKTAMVAAIVSKQISREYRAVCDLLHRSGLRHVDQLGLPHLSTSRLYHTSTPKPQKQQPPPKKDDKKLGKENEDDDKIPSLLAKAFLWMLTAYMLIAVISLLFPSSNQPEVIRYVSWNEFVYHMLAKGEVEEVIVRPDVDIVTIILHDGAIVKGKRMDHKTFHMNIVDINRFEEKLREAEKRLGITVDKGVPIIYERSSDTAGKLLASLIVVGLVLSLLSRSKSIRPPISMDSFTQMGRAKFTLVDSLTGPGKGVHFSDVAGLMEAKQEVKEFVDYLKRPEYYRRLGAKVPQGALLLGPPGCGKTLLAKAVATESNVPFLSMNGSEFIEMIGGLGAARHYHSVPQTVCRIGELGVLSGHYLERHALLFNRNMNEVSTSSSCAALTFSTYLDLFKEAKKRAPCIIYIDEIDAIGRKRSGGSGQFNSAAGEGEQTLNQLLVEMDGMVSKEGVIILASTNRADVLDKALLRPGRFDRHILIDLPTFEERKEIFEQHLKSISLEKEPQFYSRRMAYLTPGFSGHFSVAGLLPHATEQTISTLAGADIANVCNEAALHAARLKHTVVTGDDLEYAVERVVGGTEKRSHVMSPQEKTVVAYHESGHALVGWMLQHTDALLKVTIVPRTNLALGFAQYMPSDQKLHSEEELFQRMCMALGGRVAESLTFNKITTGAQNDLQKVTKMAYAQVKHYGMSKTVGLMSFPEDDTTSREVGRRPFSKRLAALMDEEARRIVVMAYKKTEEVLTEHKDKLALLAETLLKKETLNYDDVESLIGPPPYGKKNLIIEKARYSQRRGRVQSAQRLLCDNERWEEKVQDVAQLVDKSCHLLIQTHLYFFTSSSSSSDVSTSVGHLDHPLSFLSIFPIFSLSHASTVCSFSFHVPLHLVHPSCPMENLSGKTILSTPDRDSNPDLHIIASPIYCESSALDHAATKASVVDIADELSVQNVYPTLVTPLLGPHYCTMSVMTLWYQHRDYLWYQTVCTMICAALSRVTCLQRCHLTTWLASGFTAVHTDLYASTTMFVETVLTALAAAVFLMTPTESCNEAVCASVVSKCMLTQSCKCDINNYSCYQECYGCLGNLYSECCSCVDICPKPNNTSTPLGKQSVVEAYPETFPHLFQALMSEPDPQERWTPFTFPVDHDISSYWTKPDYHTQTAEQELLPNKNMVTLNCTVAFMSQCMPWNKCKTSCLTTGATSYRWFHDGCCECIGQECINYGIDESRCLNCPENDDELDEEDETSYIYDDSVELEEEDKLGDIEQTV</sequence>
<reference evidence="18" key="1">
    <citation type="submission" date="2020-11" db="EMBL/GenBank/DDBJ databases">
        <authorList>
            <person name="Tran Van P."/>
        </authorList>
    </citation>
    <scope>NUCLEOTIDE SEQUENCE</scope>
</reference>
<evidence type="ECO:0000256" key="7">
    <source>
        <dbReference type="ARBA" id="ARBA00022723"/>
    </source>
</evidence>
<keyword evidence="14 16" id="KW-0472">Membrane</keyword>
<comment type="subcellular location">
    <subcellularLocation>
        <location evidence="3">Membrane</location>
    </subcellularLocation>
    <subcellularLocation>
        <location evidence="2">Mitochondrion</location>
    </subcellularLocation>
</comment>
<evidence type="ECO:0000256" key="6">
    <source>
        <dbReference type="ARBA" id="ARBA00022692"/>
    </source>
</evidence>
<dbReference type="PANTHER" id="PTHR43655:SF8">
    <property type="entry name" value="PARAPLEGIN"/>
    <property type="match status" value="1"/>
</dbReference>
<dbReference type="GO" id="GO:0034982">
    <property type="term" value="P:mitochondrial protein processing"/>
    <property type="evidence" value="ECO:0007669"/>
    <property type="project" value="TreeGrafter"/>
</dbReference>
<name>A0A7R9J4Q5_TIMCA</name>
<evidence type="ECO:0000256" key="13">
    <source>
        <dbReference type="ARBA" id="ARBA00023049"/>
    </source>
</evidence>
<dbReference type="CDD" id="cd19501">
    <property type="entry name" value="RecA-like_FtsH"/>
    <property type="match status" value="1"/>
</dbReference>
<dbReference type="InterPro" id="IPR003593">
    <property type="entry name" value="AAA+_ATPase"/>
</dbReference>
<dbReference type="SUPFAM" id="SSF52540">
    <property type="entry name" value="P-loop containing nucleoside triphosphate hydrolases"/>
    <property type="match status" value="1"/>
</dbReference>
<feature type="region of interest" description="Disordered" evidence="15">
    <location>
        <begin position="60"/>
        <end position="89"/>
    </location>
</feature>
<feature type="compositionally biased region" description="Basic and acidic residues" evidence="15">
    <location>
        <begin position="76"/>
        <end position="86"/>
    </location>
</feature>
<dbReference type="InterPro" id="IPR011546">
    <property type="entry name" value="Pept_M41_FtsH_extracell"/>
</dbReference>
<proteinExistence type="inferred from homology"/>
<evidence type="ECO:0000256" key="16">
    <source>
        <dbReference type="SAM" id="Phobius"/>
    </source>
</evidence>
<evidence type="ECO:0000256" key="10">
    <source>
        <dbReference type="ARBA" id="ARBA00022833"/>
    </source>
</evidence>
<dbReference type="Pfam" id="PF01434">
    <property type="entry name" value="Peptidase_M41"/>
    <property type="match status" value="1"/>
</dbReference>
<dbReference type="InterPro" id="IPR050928">
    <property type="entry name" value="ATP-dep_Zn_Metalloprotease"/>
</dbReference>
<evidence type="ECO:0000256" key="5">
    <source>
        <dbReference type="ARBA" id="ARBA00022670"/>
    </source>
</evidence>
<evidence type="ECO:0000256" key="1">
    <source>
        <dbReference type="ARBA" id="ARBA00001947"/>
    </source>
</evidence>
<keyword evidence="12 16" id="KW-1133">Transmembrane helix</keyword>
<dbReference type="FunFam" id="1.20.58.760:FF:000003">
    <property type="entry name" value="AFG3-like AAA ATPase 2"/>
    <property type="match status" value="1"/>
</dbReference>
<dbReference type="Pfam" id="PF00004">
    <property type="entry name" value="AAA"/>
    <property type="match status" value="1"/>
</dbReference>
<dbReference type="Gene3D" id="3.40.1690.20">
    <property type="match status" value="1"/>
</dbReference>
<dbReference type="InterPro" id="IPR000642">
    <property type="entry name" value="Peptidase_M41"/>
</dbReference>
<dbReference type="GO" id="GO:0005745">
    <property type="term" value="C:m-AAA complex"/>
    <property type="evidence" value="ECO:0007669"/>
    <property type="project" value="TreeGrafter"/>
</dbReference>
<evidence type="ECO:0000313" key="18">
    <source>
        <dbReference type="EMBL" id="CAD7572718.1"/>
    </source>
</evidence>
<dbReference type="InterPro" id="IPR037219">
    <property type="entry name" value="Peptidase_M41-like"/>
</dbReference>
<evidence type="ECO:0000259" key="17">
    <source>
        <dbReference type="SMART" id="SM00382"/>
    </source>
</evidence>
<feature type="transmembrane region" description="Helical" evidence="16">
    <location>
        <begin position="100"/>
        <end position="118"/>
    </location>
</feature>
<dbReference type="GO" id="GO:0008270">
    <property type="term" value="F:zinc ion binding"/>
    <property type="evidence" value="ECO:0007669"/>
    <property type="project" value="InterPro"/>
</dbReference>
<evidence type="ECO:0000256" key="4">
    <source>
        <dbReference type="ARBA" id="ARBA00010550"/>
    </source>
</evidence>
<keyword evidence="13" id="KW-0482">Metalloprotease</keyword>
<organism evidence="18">
    <name type="scientific">Timema californicum</name>
    <name type="common">California timema</name>
    <name type="synonym">Walking stick</name>
    <dbReference type="NCBI Taxonomy" id="61474"/>
    <lineage>
        <taxon>Eukaryota</taxon>
        <taxon>Metazoa</taxon>
        <taxon>Ecdysozoa</taxon>
        <taxon>Arthropoda</taxon>
        <taxon>Hexapoda</taxon>
        <taxon>Insecta</taxon>
        <taxon>Pterygota</taxon>
        <taxon>Neoptera</taxon>
        <taxon>Polyneoptera</taxon>
        <taxon>Phasmatodea</taxon>
        <taxon>Timematodea</taxon>
        <taxon>Timematoidea</taxon>
        <taxon>Timematidae</taxon>
        <taxon>Timema</taxon>
    </lineage>
</organism>